<dbReference type="Proteomes" id="UP000250235">
    <property type="component" value="Unassembled WGS sequence"/>
</dbReference>
<proteinExistence type="predicted"/>
<keyword evidence="2" id="KW-1185">Reference proteome</keyword>
<sequence>MGNTDPNNINQENKYEVKPQYEELSKQLIMQHAIINAMKCMRAIKNRIARPVYQLAIISSQPHTRSVYHREPVIPSQLGGRHSNPVVTTPMMALNFSGTTYQSSSHNVAFDHVINQSIRLNMYAYLTRHGNPQTFTHWSRQISCEPPGSSDLLKHLAYQLKQNFKIEENTYPKAYTNQGTLGQDFNESVERTGYSRFLKSTVLTSKLVSIGRATQKGFSATKIIHNKGWRRRKSTERGYGEQ</sequence>
<dbReference type="EMBL" id="KQ993503">
    <property type="protein sequence ID" value="KZV49097.1"/>
    <property type="molecule type" value="Genomic_DNA"/>
</dbReference>
<protein>
    <submittedName>
        <fullName evidence="1">Uncharacterized protein</fullName>
    </submittedName>
</protein>
<dbReference type="AlphaFoldDB" id="A0A2Z7CT26"/>
<accession>A0A2Z7CT26</accession>
<organism evidence="1 2">
    <name type="scientific">Dorcoceras hygrometricum</name>
    <dbReference type="NCBI Taxonomy" id="472368"/>
    <lineage>
        <taxon>Eukaryota</taxon>
        <taxon>Viridiplantae</taxon>
        <taxon>Streptophyta</taxon>
        <taxon>Embryophyta</taxon>
        <taxon>Tracheophyta</taxon>
        <taxon>Spermatophyta</taxon>
        <taxon>Magnoliopsida</taxon>
        <taxon>eudicotyledons</taxon>
        <taxon>Gunneridae</taxon>
        <taxon>Pentapetalae</taxon>
        <taxon>asterids</taxon>
        <taxon>lamiids</taxon>
        <taxon>Lamiales</taxon>
        <taxon>Gesneriaceae</taxon>
        <taxon>Didymocarpoideae</taxon>
        <taxon>Trichosporeae</taxon>
        <taxon>Loxocarpinae</taxon>
        <taxon>Dorcoceras</taxon>
    </lineage>
</organism>
<reference evidence="1 2" key="1">
    <citation type="journal article" date="2015" name="Proc. Natl. Acad. Sci. U.S.A.">
        <title>The resurrection genome of Boea hygrometrica: A blueprint for survival of dehydration.</title>
        <authorList>
            <person name="Xiao L."/>
            <person name="Yang G."/>
            <person name="Zhang L."/>
            <person name="Yang X."/>
            <person name="Zhao S."/>
            <person name="Ji Z."/>
            <person name="Zhou Q."/>
            <person name="Hu M."/>
            <person name="Wang Y."/>
            <person name="Chen M."/>
            <person name="Xu Y."/>
            <person name="Jin H."/>
            <person name="Xiao X."/>
            <person name="Hu G."/>
            <person name="Bao F."/>
            <person name="Hu Y."/>
            <person name="Wan P."/>
            <person name="Li L."/>
            <person name="Deng X."/>
            <person name="Kuang T."/>
            <person name="Xiang C."/>
            <person name="Zhu J.K."/>
            <person name="Oliver M.J."/>
            <person name="He Y."/>
        </authorList>
    </citation>
    <scope>NUCLEOTIDE SEQUENCE [LARGE SCALE GENOMIC DNA]</scope>
    <source>
        <strain evidence="2">cv. XS01</strain>
    </source>
</reference>
<name>A0A2Z7CT26_9LAMI</name>
<gene>
    <name evidence="1" type="ORF">F511_27802</name>
</gene>
<evidence type="ECO:0000313" key="1">
    <source>
        <dbReference type="EMBL" id="KZV49097.1"/>
    </source>
</evidence>
<evidence type="ECO:0000313" key="2">
    <source>
        <dbReference type="Proteomes" id="UP000250235"/>
    </source>
</evidence>